<proteinExistence type="predicted"/>
<sequence length="352" mass="39824">MTCFRIDESGYTGFDLLNADQRFQGASAIAIDDDEAARLIKEHFPRIQATELKYRALSRRTSNHSRLLGLMRDLMSDFDCVTYVADKRFMLTLMFVDYSVEPYYYVRGIDFYENGQNYAMASMLHIAGPTLLGIEEFAALMDTFQRAMKEKSPQSLQKLVEAARATNWSELPEVLGPLAQYADIDCLSAIATPGVSTDIAIVILISLITRMEVMADGAYQVEHDQSKNLSTYHDLLQRYIDHDEEVEFRATEITSLRFPLKLTEVTQVDSKSSPAVQLADIMIGAAIEAANNLTGLRPGGLDPEYLMPLYREDQFIHMIPSIDFEEQRRFRSGSQNGEAIEYLASNLFGKKR</sequence>
<keyword evidence="2" id="KW-1185">Reference proteome</keyword>
<gene>
    <name evidence="1" type="ORF">D3P05_23915</name>
</gene>
<organism evidence="1 2">
    <name type="scientific">Paracoccus siganidrum</name>
    <dbReference type="NCBI Taxonomy" id="1276757"/>
    <lineage>
        <taxon>Bacteria</taxon>
        <taxon>Pseudomonadati</taxon>
        <taxon>Pseudomonadota</taxon>
        <taxon>Alphaproteobacteria</taxon>
        <taxon>Rhodobacterales</taxon>
        <taxon>Paracoccaceae</taxon>
        <taxon>Paracoccus</taxon>
    </lineage>
</organism>
<evidence type="ECO:0000313" key="2">
    <source>
        <dbReference type="Proteomes" id="UP000283587"/>
    </source>
</evidence>
<dbReference type="OrthoDB" id="4071750at2"/>
<dbReference type="EMBL" id="QZEW01000217">
    <property type="protein sequence ID" value="RJK98516.1"/>
    <property type="molecule type" value="Genomic_DNA"/>
</dbReference>
<evidence type="ECO:0008006" key="3">
    <source>
        <dbReference type="Google" id="ProtNLM"/>
    </source>
</evidence>
<protein>
    <recommendedName>
        <fullName evidence="3">DUF3800 domain-containing protein</fullName>
    </recommendedName>
</protein>
<reference evidence="2" key="1">
    <citation type="submission" date="2018-09" db="EMBL/GenBank/DDBJ databases">
        <title>Paracoccus onubensis nov. sp. a moderate halophilic bacterium isolated from Gruta de las Maravillas (Aracena, Spain).</title>
        <authorList>
            <person name="Jurado V."/>
            <person name="Gutierrez-Patricio S."/>
            <person name="Gonzalez-Pimentel J.L."/>
            <person name="Miller A.Z."/>
            <person name="Laiz L."/>
            <person name="Saiz-Jimenez C."/>
        </authorList>
    </citation>
    <scope>NUCLEOTIDE SEQUENCE [LARGE SCALE GENOMIC DNA]</scope>
    <source>
        <strain evidence="2">DSM 26381</strain>
    </source>
</reference>
<dbReference type="Pfam" id="PF12686">
    <property type="entry name" value="DUF3800"/>
    <property type="match status" value="1"/>
</dbReference>
<dbReference type="Proteomes" id="UP000283587">
    <property type="component" value="Unassembled WGS sequence"/>
</dbReference>
<name>A0A418ZR49_9RHOB</name>
<dbReference type="AlphaFoldDB" id="A0A418ZR49"/>
<accession>A0A418ZR49</accession>
<evidence type="ECO:0000313" key="1">
    <source>
        <dbReference type="EMBL" id="RJK98516.1"/>
    </source>
</evidence>
<comment type="caution">
    <text evidence="1">The sequence shown here is derived from an EMBL/GenBank/DDBJ whole genome shotgun (WGS) entry which is preliminary data.</text>
</comment>
<dbReference type="InterPro" id="IPR024524">
    <property type="entry name" value="DUF3800"/>
</dbReference>